<dbReference type="Gene3D" id="3.40.190.290">
    <property type="match status" value="1"/>
</dbReference>
<dbReference type="InterPro" id="IPR000847">
    <property type="entry name" value="LysR_HTH_N"/>
</dbReference>
<keyword evidence="4" id="KW-0804">Transcription</keyword>
<feature type="domain" description="HTH lysR-type" evidence="5">
    <location>
        <begin position="1"/>
        <end position="58"/>
    </location>
</feature>
<dbReference type="SUPFAM" id="SSF53850">
    <property type="entry name" value="Periplasmic binding protein-like II"/>
    <property type="match status" value="1"/>
</dbReference>
<dbReference type="PRINTS" id="PR00039">
    <property type="entry name" value="HTHLYSR"/>
</dbReference>
<dbReference type="InterPro" id="IPR005119">
    <property type="entry name" value="LysR_subst-bd"/>
</dbReference>
<dbReference type="GO" id="GO:0003700">
    <property type="term" value="F:DNA-binding transcription factor activity"/>
    <property type="evidence" value="ECO:0007669"/>
    <property type="project" value="InterPro"/>
</dbReference>
<dbReference type="STRING" id="590409.Dd586_3013"/>
<reference evidence="6" key="1">
    <citation type="submission" date="2009-12" db="EMBL/GenBank/DDBJ databases">
        <title>Complete sequence of Dickeya dadantii Ech586.</title>
        <authorList>
            <consortium name="US DOE Joint Genome Institute"/>
            <person name="Lucas S."/>
            <person name="Copeland A."/>
            <person name="Lapidus A."/>
            <person name="Glavina del Rio T."/>
            <person name="Tice H."/>
            <person name="Bruce D."/>
            <person name="Goodwin L."/>
            <person name="Pitluck S."/>
            <person name="Munk A.C."/>
            <person name="Brettin T."/>
            <person name="Detter J.C."/>
            <person name="Han C."/>
            <person name="Tapia R."/>
            <person name="Larimer F."/>
            <person name="Land M."/>
            <person name="Hauser L."/>
            <person name="Kyrpides N."/>
            <person name="Mikhailova N."/>
            <person name="Balakrishnan V."/>
            <person name="Glasner J."/>
            <person name="Perna N.T."/>
        </authorList>
    </citation>
    <scope>NUCLEOTIDE SEQUENCE [LARGE SCALE GENOMIC DNA]</scope>
    <source>
        <strain evidence="6">Ech586</strain>
    </source>
</reference>
<dbReference type="Gene3D" id="1.10.10.10">
    <property type="entry name" value="Winged helix-like DNA-binding domain superfamily/Winged helix DNA-binding domain"/>
    <property type="match status" value="1"/>
</dbReference>
<evidence type="ECO:0000313" key="7">
    <source>
        <dbReference type="Proteomes" id="UP000001446"/>
    </source>
</evidence>
<dbReference type="Pfam" id="PF03466">
    <property type="entry name" value="LysR_substrate"/>
    <property type="match status" value="1"/>
</dbReference>
<evidence type="ECO:0000256" key="2">
    <source>
        <dbReference type="ARBA" id="ARBA00023015"/>
    </source>
</evidence>
<dbReference type="FunFam" id="1.10.10.10:FF:000001">
    <property type="entry name" value="LysR family transcriptional regulator"/>
    <property type="match status" value="1"/>
</dbReference>
<name>D2BTL7_DICZ5</name>
<protein>
    <submittedName>
        <fullName evidence="6">Transcriptional regulator, LysR family</fullName>
    </submittedName>
</protein>
<dbReference type="GO" id="GO:0005829">
    <property type="term" value="C:cytosol"/>
    <property type="evidence" value="ECO:0007669"/>
    <property type="project" value="TreeGrafter"/>
</dbReference>
<dbReference type="eggNOG" id="COG0583">
    <property type="taxonomic scope" value="Bacteria"/>
</dbReference>
<dbReference type="PROSITE" id="PS50931">
    <property type="entry name" value="HTH_LYSR"/>
    <property type="match status" value="1"/>
</dbReference>
<organism evidence="6 7">
    <name type="scientific">Dickeya zeae (strain Ech586)</name>
    <name type="common">Dickeya dadantii (strain Ech586)</name>
    <dbReference type="NCBI Taxonomy" id="590409"/>
    <lineage>
        <taxon>Bacteria</taxon>
        <taxon>Pseudomonadati</taxon>
        <taxon>Pseudomonadota</taxon>
        <taxon>Gammaproteobacteria</taxon>
        <taxon>Enterobacterales</taxon>
        <taxon>Pectobacteriaceae</taxon>
        <taxon>Dickeya</taxon>
        <taxon>Dickeya parazeae</taxon>
    </lineage>
</organism>
<dbReference type="EMBL" id="CP001836">
    <property type="protein sequence ID" value="ACZ77848.1"/>
    <property type="molecule type" value="Genomic_DNA"/>
</dbReference>
<keyword evidence="7" id="KW-1185">Reference proteome</keyword>
<dbReference type="InterPro" id="IPR050950">
    <property type="entry name" value="HTH-type_LysR_regulators"/>
</dbReference>
<evidence type="ECO:0000256" key="1">
    <source>
        <dbReference type="ARBA" id="ARBA00009437"/>
    </source>
</evidence>
<dbReference type="GO" id="GO:0003677">
    <property type="term" value="F:DNA binding"/>
    <property type="evidence" value="ECO:0007669"/>
    <property type="project" value="UniProtKB-KW"/>
</dbReference>
<dbReference type="OrthoDB" id="646694at2"/>
<dbReference type="RefSeq" id="WP_012885657.1">
    <property type="nucleotide sequence ID" value="NC_013592.1"/>
</dbReference>
<dbReference type="PANTHER" id="PTHR30419:SF8">
    <property type="entry name" value="NITROGEN ASSIMILATION TRANSCRIPTIONAL ACTIVATOR-RELATED"/>
    <property type="match status" value="1"/>
</dbReference>
<dbReference type="HOGENOM" id="CLU_039613_6_2_6"/>
<keyword evidence="3" id="KW-0238">DNA-binding</keyword>
<proteinExistence type="inferred from homology"/>
<keyword evidence="2" id="KW-0805">Transcription regulation</keyword>
<gene>
    <name evidence="6" type="ordered locus">Dd586_3013</name>
</gene>
<dbReference type="SUPFAM" id="SSF46785">
    <property type="entry name" value="Winged helix' DNA-binding domain"/>
    <property type="match status" value="1"/>
</dbReference>
<sequence>MDIRALRYFVKVVQSNGFNRASKSLFVTQSAISRSILRLEDELGCTLIKREQSGLTLTDDGMIIFDHAKIILSQFESMHNALREKSGPLSGNLNIGLPPVIASTFFSAIIKEFSSCHPLVELKIFELSTTNIYDAMQSGKIETAAVLLPFDDNNFELQKFGSDRLVLLVNENHPLVDKEEVDFIELIEHKFVFFSENLRVNELIHSAFGVYNKKPEVAGSSNHLDLIIAMVVAGVGITLLPESMCRARKIDGVVTLPVSNPILSYELALVNFKGYKSRNVLAWNVLARKMLGISLPTETE</sequence>
<evidence type="ECO:0000256" key="4">
    <source>
        <dbReference type="ARBA" id="ARBA00023163"/>
    </source>
</evidence>
<evidence type="ECO:0000259" key="5">
    <source>
        <dbReference type="PROSITE" id="PS50931"/>
    </source>
</evidence>
<comment type="similarity">
    <text evidence="1">Belongs to the LysR transcriptional regulatory family.</text>
</comment>
<accession>D2BTL7</accession>
<dbReference type="Pfam" id="PF00126">
    <property type="entry name" value="HTH_1"/>
    <property type="match status" value="1"/>
</dbReference>
<evidence type="ECO:0000313" key="6">
    <source>
        <dbReference type="EMBL" id="ACZ77848.1"/>
    </source>
</evidence>
<dbReference type="Proteomes" id="UP000001446">
    <property type="component" value="Chromosome"/>
</dbReference>
<dbReference type="InterPro" id="IPR036390">
    <property type="entry name" value="WH_DNA-bd_sf"/>
</dbReference>
<dbReference type="AlphaFoldDB" id="D2BTL7"/>
<evidence type="ECO:0000256" key="3">
    <source>
        <dbReference type="ARBA" id="ARBA00023125"/>
    </source>
</evidence>
<dbReference type="PANTHER" id="PTHR30419">
    <property type="entry name" value="HTH-TYPE TRANSCRIPTIONAL REGULATOR YBHD"/>
    <property type="match status" value="1"/>
</dbReference>
<dbReference type="KEGG" id="ddc:Dd586_3013"/>
<dbReference type="InterPro" id="IPR036388">
    <property type="entry name" value="WH-like_DNA-bd_sf"/>
</dbReference>